<evidence type="ECO:0000256" key="4">
    <source>
        <dbReference type="SAM" id="SignalP"/>
    </source>
</evidence>
<dbReference type="Pfam" id="PF13365">
    <property type="entry name" value="Trypsin_2"/>
    <property type="match status" value="1"/>
</dbReference>
<protein>
    <submittedName>
        <fullName evidence="6">Putative periplasmic serine endoprotease DegP-like</fullName>
        <ecNumber evidence="6">3.4.21.107</ecNumber>
    </submittedName>
</protein>
<dbReference type="InterPro" id="IPR041489">
    <property type="entry name" value="PDZ_6"/>
</dbReference>
<evidence type="ECO:0000256" key="1">
    <source>
        <dbReference type="ARBA" id="ARBA00010541"/>
    </source>
</evidence>
<feature type="chain" id="PRO_5012659231" evidence="4">
    <location>
        <begin position="22"/>
        <end position="474"/>
    </location>
</feature>
<feature type="domain" description="PDZ" evidence="5">
    <location>
        <begin position="261"/>
        <end position="350"/>
    </location>
</feature>
<dbReference type="Gene3D" id="2.30.42.10">
    <property type="match status" value="2"/>
</dbReference>
<gene>
    <name evidence="6" type="primary">mucD_1</name>
    <name evidence="6" type="ORF">L21SP3_00722</name>
</gene>
<dbReference type="Pfam" id="PF13180">
    <property type="entry name" value="PDZ_2"/>
    <property type="match status" value="1"/>
</dbReference>
<comment type="similarity">
    <text evidence="1">Belongs to the peptidase S1C family.</text>
</comment>
<proteinExistence type="inferred from homology"/>
<dbReference type="EC" id="3.4.21.107" evidence="6"/>
<keyword evidence="7" id="KW-1185">Reference proteome</keyword>
<dbReference type="PANTHER" id="PTHR22939">
    <property type="entry name" value="SERINE PROTEASE FAMILY S1C HTRA-RELATED"/>
    <property type="match status" value="1"/>
</dbReference>
<feature type="domain" description="PDZ" evidence="5">
    <location>
        <begin position="372"/>
        <end position="436"/>
    </location>
</feature>
<evidence type="ECO:0000313" key="7">
    <source>
        <dbReference type="Proteomes" id="UP000188273"/>
    </source>
</evidence>
<keyword evidence="4" id="KW-0732">Signal</keyword>
<dbReference type="RefSeq" id="WP_077539395.1">
    <property type="nucleotide sequence ID" value="NZ_CP019633.1"/>
</dbReference>
<evidence type="ECO:0000259" key="5">
    <source>
        <dbReference type="PROSITE" id="PS50106"/>
    </source>
</evidence>
<dbReference type="KEGG" id="pbu:L21SP3_00722"/>
<evidence type="ECO:0000256" key="3">
    <source>
        <dbReference type="ARBA" id="ARBA00022801"/>
    </source>
</evidence>
<dbReference type="SUPFAM" id="SSF50494">
    <property type="entry name" value="Trypsin-like serine proteases"/>
    <property type="match status" value="1"/>
</dbReference>
<dbReference type="EMBL" id="CP019633">
    <property type="protein sequence ID" value="AQQ08929.1"/>
    <property type="molecule type" value="Genomic_DNA"/>
</dbReference>
<dbReference type="SMART" id="SM00228">
    <property type="entry name" value="PDZ"/>
    <property type="match status" value="2"/>
</dbReference>
<keyword evidence="2 6" id="KW-0645">Protease</keyword>
<dbReference type="GO" id="GO:0004252">
    <property type="term" value="F:serine-type endopeptidase activity"/>
    <property type="evidence" value="ECO:0007669"/>
    <property type="project" value="InterPro"/>
</dbReference>
<dbReference type="PROSITE" id="PS50106">
    <property type="entry name" value="PDZ"/>
    <property type="match status" value="2"/>
</dbReference>
<dbReference type="InterPro" id="IPR001940">
    <property type="entry name" value="Peptidase_S1C"/>
</dbReference>
<dbReference type="SUPFAM" id="SSF50156">
    <property type="entry name" value="PDZ domain-like"/>
    <property type="match status" value="2"/>
</dbReference>
<evidence type="ECO:0000313" key="6">
    <source>
        <dbReference type="EMBL" id="AQQ08929.1"/>
    </source>
</evidence>
<reference evidence="7" key="1">
    <citation type="submission" date="2017-02" db="EMBL/GenBank/DDBJ databases">
        <title>Comparative genomics and description of representatives of a novel lineage of planctomycetes thriving in anoxic sediments.</title>
        <authorList>
            <person name="Spring S."/>
            <person name="Bunk B."/>
            <person name="Sproer C."/>
            <person name="Klenk H.-P."/>
        </authorList>
    </citation>
    <scope>NUCLEOTIDE SEQUENCE [LARGE SCALE GENOMIC DNA]</scope>
    <source>
        <strain evidence="7">L21-RPul-D3</strain>
    </source>
</reference>
<organism evidence="6 7">
    <name type="scientific">Sedimentisphaera cyanobacteriorum</name>
    <dbReference type="NCBI Taxonomy" id="1940790"/>
    <lineage>
        <taxon>Bacteria</taxon>
        <taxon>Pseudomonadati</taxon>
        <taxon>Planctomycetota</taxon>
        <taxon>Phycisphaerae</taxon>
        <taxon>Sedimentisphaerales</taxon>
        <taxon>Sedimentisphaeraceae</taxon>
        <taxon>Sedimentisphaera</taxon>
    </lineage>
</organism>
<dbReference type="STRING" id="1940790.L21SP3_00722"/>
<keyword evidence="3 6" id="KW-0378">Hydrolase</keyword>
<name>A0A1Q2HN13_9BACT</name>
<dbReference type="InterPro" id="IPR009003">
    <property type="entry name" value="Peptidase_S1_PA"/>
</dbReference>
<dbReference type="Pfam" id="PF17820">
    <property type="entry name" value="PDZ_6"/>
    <property type="match status" value="1"/>
</dbReference>
<dbReference type="PRINTS" id="PR00834">
    <property type="entry name" value="PROTEASES2C"/>
</dbReference>
<dbReference type="PANTHER" id="PTHR22939:SF129">
    <property type="entry name" value="SERINE PROTEASE HTRA2, MITOCHONDRIAL"/>
    <property type="match status" value="1"/>
</dbReference>
<feature type="signal peptide" evidence="4">
    <location>
        <begin position="1"/>
        <end position="21"/>
    </location>
</feature>
<dbReference type="InterPro" id="IPR036034">
    <property type="entry name" value="PDZ_sf"/>
</dbReference>
<accession>A0A1Q2HN13</accession>
<dbReference type="InterPro" id="IPR001478">
    <property type="entry name" value="PDZ"/>
</dbReference>
<sequence precursor="true">MKRSLFAAVLVSLIVPFSAFSAGMTDSFSKVVEKVNPAVVFIEVTQEREVVSSPFKEFDWIPWDRGQREAPEKEKQIIKGSGSGAIIDAEKGYVLTAAHVIKDVDAAVVHLPDGREFDAIDFIYDTQTDVGVVQIDTEGEDLPEISFGDSDEVKVGDWVLAMGSPLGETLANSVSAGIVSGKGRKSGILGKLGIENFIQTDAVINKGNSGGPLVNTKGKIIGINSNIISRTGFNAGLGFAVPSNIASDVVEKLITEGVIVRGWLGVTVSPLDAIEDEEMLEDIPERIMDRGGAYIVDVLDDGPADEGDMEAGDIVLSINGEEIKDASELIEIISSMEPETEVEIQILRDGEKEELEVVLGIRPGTGRQDGKGVVTGKDRETESFKKIGIAIEKYNEQGEEDFSDGAVVRYVRPDSIAEQFGIEVGDRIMEVNGKNFDEAEDFQELIEDADLEDGILLNVVTKKGKERKVYLKEF</sequence>
<evidence type="ECO:0000256" key="2">
    <source>
        <dbReference type="ARBA" id="ARBA00022670"/>
    </source>
</evidence>
<dbReference type="Gene3D" id="2.40.10.120">
    <property type="match status" value="1"/>
</dbReference>
<dbReference type="Proteomes" id="UP000188273">
    <property type="component" value="Chromosome"/>
</dbReference>
<dbReference type="OrthoDB" id="248175at2"/>
<dbReference type="GO" id="GO:0006508">
    <property type="term" value="P:proteolysis"/>
    <property type="evidence" value="ECO:0007669"/>
    <property type="project" value="UniProtKB-KW"/>
</dbReference>
<dbReference type="AlphaFoldDB" id="A0A1Q2HN13"/>